<evidence type="ECO:0000313" key="2">
    <source>
        <dbReference type="EMBL" id="AVH79545.1"/>
    </source>
</evidence>
<dbReference type="Pfam" id="PF13565">
    <property type="entry name" value="HTH_32"/>
    <property type="match status" value="1"/>
</dbReference>
<dbReference type="AlphaFoldDB" id="A0A2P0ZGG3"/>
<sequence length="174" mass="20037">MAGKYLTAFQRKLLQKKLDAPTENLPERLRKRIQIMLYADDGKSQAEICQLLKCSAATARTWILKAQSGTAHQWQEHPIGRPKIVEEQHIERLIELVNTDPRELGEKFDEWTGYSLSRRLEKEFGITVTKHHINRLLKQKAVSNERDSEGKDTQKCKARISISNLPSDRSSELS</sequence>
<dbReference type="InterPro" id="IPR009057">
    <property type="entry name" value="Homeodomain-like_sf"/>
</dbReference>
<proteinExistence type="predicted"/>
<reference evidence="2" key="1">
    <citation type="journal article" date="2018" name="Science">
        <title>Natural noncanonical protein splicing yields products with diverse ?-amino acid residues.</title>
        <authorList>
            <person name="Morinaka B.I."/>
            <person name="Lakis E."/>
            <person name="Verest M."/>
            <person name="Helf M.J."/>
            <person name="Scalvenzi T."/>
            <person name="Vagstad A.L."/>
            <person name="Sims J."/>
            <person name="Sunagawa S."/>
            <person name="Gugger M."/>
            <person name="Piel J."/>
        </authorList>
    </citation>
    <scope>NUCLEOTIDE SEQUENCE</scope>
    <source>
        <strain evidence="2">PCC 9413</strain>
    </source>
</reference>
<accession>A0A2P0ZGG3</accession>
<organism evidence="2">
    <name type="scientific">Synechocystis sp. PCC 9413</name>
    <dbReference type="NCBI Taxonomy" id="77760"/>
    <lineage>
        <taxon>Bacteria</taxon>
        <taxon>Bacillati</taxon>
        <taxon>Cyanobacteriota</taxon>
        <taxon>Cyanophyceae</taxon>
        <taxon>Synechococcales</taxon>
        <taxon>Merismopediaceae</taxon>
        <taxon>Synechocystis</taxon>
    </lineage>
</organism>
<protein>
    <submittedName>
        <fullName evidence="2">Uncharacterized protein</fullName>
    </submittedName>
</protein>
<dbReference type="EMBL" id="MG373770">
    <property type="protein sequence ID" value="AVH79545.1"/>
    <property type="molecule type" value="Genomic_DNA"/>
</dbReference>
<dbReference type="SUPFAM" id="SSF46689">
    <property type="entry name" value="Homeodomain-like"/>
    <property type="match status" value="1"/>
</dbReference>
<feature type="compositionally biased region" description="Basic and acidic residues" evidence="1">
    <location>
        <begin position="143"/>
        <end position="155"/>
    </location>
</feature>
<name>A0A2P0ZGG3_9SYNC</name>
<feature type="region of interest" description="Disordered" evidence="1">
    <location>
        <begin position="141"/>
        <end position="174"/>
    </location>
</feature>
<evidence type="ECO:0000256" key="1">
    <source>
        <dbReference type="SAM" id="MobiDB-lite"/>
    </source>
</evidence>